<dbReference type="PANTHER" id="PTHR35336">
    <property type="entry name" value="ADENOSYLCOBINAMIDE AMIDOHYDROLASE"/>
    <property type="match status" value="1"/>
</dbReference>
<dbReference type="Pfam" id="PF01955">
    <property type="entry name" value="CbiZ"/>
    <property type="match status" value="1"/>
</dbReference>
<dbReference type="PANTHER" id="PTHR35336:SF5">
    <property type="entry name" value="ADENOSYLCOBINAMIDE AMIDOHYDROLASE"/>
    <property type="match status" value="1"/>
</dbReference>
<accession>A0A9R1CRX0</accession>
<evidence type="ECO:0000313" key="2">
    <source>
        <dbReference type="EMBL" id="MCQ4332586.1"/>
    </source>
</evidence>
<dbReference type="Proteomes" id="UP001139494">
    <property type="component" value="Unassembled WGS sequence"/>
</dbReference>
<dbReference type="AlphaFoldDB" id="A0A9R1CRX0"/>
<dbReference type="RefSeq" id="WP_256028512.1">
    <property type="nucleotide sequence ID" value="NZ_JAHLKM010000002.1"/>
</dbReference>
<dbReference type="InterPro" id="IPR002808">
    <property type="entry name" value="AdoCbi_amidolase"/>
</dbReference>
<name>A0A9R1CRX0_9EURY</name>
<proteinExistence type="predicted"/>
<keyword evidence="3" id="KW-1185">Reference proteome</keyword>
<feature type="region of interest" description="Disordered" evidence="1">
    <location>
        <begin position="206"/>
        <end position="229"/>
    </location>
</feature>
<protein>
    <submittedName>
        <fullName evidence="2">Adenosylcobinamide amidohydrolase</fullName>
    </submittedName>
</protein>
<dbReference type="InterPro" id="IPR052209">
    <property type="entry name" value="CbiZ"/>
</dbReference>
<sequence>MFGYERTDDRLTLIGDDVRWLSNGVGGGYERSDAAHNLTVPEGFDRTDLTDYVAERLGERPAGPTLLTGVSQSHARCARAGTVEAVVTAGVSNPATLSVPGSSTIDAPNRPDGGFEPGTVNVFVGTTRTLPDSGLAELLATAVEAKTATLLETVGCTGTTSDAVAVGCVPDGDPAPFAGSATPVGNAARVCVRDALCAALDSRYGGSPPDPVTTAEGAETTGAATVFRP</sequence>
<feature type="compositionally biased region" description="Low complexity" evidence="1">
    <location>
        <begin position="213"/>
        <end position="229"/>
    </location>
</feature>
<evidence type="ECO:0000313" key="3">
    <source>
        <dbReference type="Proteomes" id="UP001139494"/>
    </source>
</evidence>
<dbReference type="EMBL" id="JAHLKM010000002">
    <property type="protein sequence ID" value="MCQ4332586.1"/>
    <property type="molecule type" value="Genomic_DNA"/>
</dbReference>
<comment type="caution">
    <text evidence="2">The sequence shown here is derived from an EMBL/GenBank/DDBJ whole genome shotgun (WGS) entry which is preliminary data.</text>
</comment>
<gene>
    <name evidence="2" type="ORF">KM295_03590</name>
</gene>
<evidence type="ECO:0000256" key="1">
    <source>
        <dbReference type="SAM" id="MobiDB-lite"/>
    </source>
</evidence>
<organism evidence="2 3">
    <name type="scientific">Natronomonas aquatica</name>
    <dbReference type="NCBI Taxonomy" id="2841590"/>
    <lineage>
        <taxon>Archaea</taxon>
        <taxon>Methanobacteriati</taxon>
        <taxon>Methanobacteriota</taxon>
        <taxon>Stenosarchaea group</taxon>
        <taxon>Halobacteria</taxon>
        <taxon>Halobacteriales</taxon>
        <taxon>Natronomonadaceae</taxon>
        <taxon>Natronomonas</taxon>
    </lineage>
</organism>
<reference evidence="2" key="1">
    <citation type="journal article" date="2023" name="Front. Microbiol.">
        <title>Genomic-based phylogenetic and metabolic analyses of the genus Natronomonas, and description of Natronomonas aquatica sp. nov.</title>
        <authorList>
            <person name="Garcia-Roldan A."/>
            <person name="Duran-Viseras A."/>
            <person name="de la Haba R.R."/>
            <person name="Corral P."/>
            <person name="Sanchez-Porro C."/>
            <person name="Ventosa A."/>
        </authorList>
    </citation>
    <scope>NUCLEOTIDE SEQUENCE</scope>
    <source>
        <strain evidence="2">F2-12</strain>
    </source>
</reference>